<name>E9GCZ0_DAPPU</name>
<protein>
    <submittedName>
        <fullName evidence="2">Uncharacterized protein</fullName>
    </submittedName>
</protein>
<dbReference type="AlphaFoldDB" id="E9GCZ0"/>
<gene>
    <name evidence="2" type="ORF">DAPPUDRAFT_240930</name>
</gene>
<dbReference type="Proteomes" id="UP000000305">
    <property type="component" value="Unassembled WGS sequence"/>
</dbReference>
<dbReference type="STRING" id="6669.E9GCZ0"/>
<dbReference type="InParanoid" id="E9GCZ0"/>
<evidence type="ECO:0000313" key="3">
    <source>
        <dbReference type="Proteomes" id="UP000000305"/>
    </source>
</evidence>
<feature type="compositionally biased region" description="Low complexity" evidence="1">
    <location>
        <begin position="311"/>
        <end position="323"/>
    </location>
</feature>
<evidence type="ECO:0000256" key="1">
    <source>
        <dbReference type="SAM" id="MobiDB-lite"/>
    </source>
</evidence>
<dbReference type="KEGG" id="dpx:DAPPUDRAFT_240930"/>
<evidence type="ECO:0000313" key="2">
    <source>
        <dbReference type="EMBL" id="EFX82778.1"/>
    </source>
</evidence>
<feature type="compositionally biased region" description="Polar residues" evidence="1">
    <location>
        <begin position="271"/>
        <end position="302"/>
    </location>
</feature>
<feature type="compositionally biased region" description="Polar residues" evidence="1">
    <location>
        <begin position="324"/>
        <end position="365"/>
    </location>
</feature>
<feature type="region of interest" description="Disordered" evidence="1">
    <location>
        <begin position="271"/>
        <end position="401"/>
    </location>
</feature>
<organism evidence="2 3">
    <name type="scientific">Daphnia pulex</name>
    <name type="common">Water flea</name>
    <dbReference type="NCBI Taxonomy" id="6669"/>
    <lineage>
        <taxon>Eukaryota</taxon>
        <taxon>Metazoa</taxon>
        <taxon>Ecdysozoa</taxon>
        <taxon>Arthropoda</taxon>
        <taxon>Crustacea</taxon>
        <taxon>Branchiopoda</taxon>
        <taxon>Diplostraca</taxon>
        <taxon>Cladocera</taxon>
        <taxon>Anomopoda</taxon>
        <taxon>Daphniidae</taxon>
        <taxon>Daphnia</taxon>
    </lineage>
</organism>
<dbReference type="EMBL" id="GL732539">
    <property type="protein sequence ID" value="EFX82778.1"/>
    <property type="molecule type" value="Genomic_DNA"/>
</dbReference>
<sequence>MREKNPPKLKTKDKIRTLRAANLVPSELQIKSESRTAVRRNTELFCLHFFEIKLMDDMSSCQLSLTNRRKQVHWEIGFIVGFDRLVHQVSEIIMGLRLSQSLRKFGTVTMVLSLWLMLMAINLSEAKTIQRRMFSTGNPFTFGGLRNAILHRQLHQEPSEGVAWPKFVALKEHIRPSRQFQPIVGSSAFIPLGNNVPLEPEHRAVDYHDSSPHLNEVDVQSSTDSTPEPPTESPILFKQFTPSLPIPIPFLPYSVPVNQQTSVPASFTSYNGQVSQTSSLPQPTPVQASLPTSFTPSNNPEPAQSFVPYNAPAQQPQQPSSQSFTTFNDQSSQQLPAAQPTSVAETFTPYSNAEPAQSASASFTPFNIPPPQPQYFTPYNNQATQPLPSPQPTSAPASLIH</sequence>
<proteinExistence type="predicted"/>
<reference evidence="2 3" key="1">
    <citation type="journal article" date="2011" name="Science">
        <title>The ecoresponsive genome of Daphnia pulex.</title>
        <authorList>
            <person name="Colbourne J.K."/>
            <person name="Pfrender M.E."/>
            <person name="Gilbert D."/>
            <person name="Thomas W.K."/>
            <person name="Tucker A."/>
            <person name="Oakley T.H."/>
            <person name="Tokishita S."/>
            <person name="Aerts A."/>
            <person name="Arnold G.J."/>
            <person name="Basu M.K."/>
            <person name="Bauer D.J."/>
            <person name="Caceres C.E."/>
            <person name="Carmel L."/>
            <person name="Casola C."/>
            <person name="Choi J.H."/>
            <person name="Detter J.C."/>
            <person name="Dong Q."/>
            <person name="Dusheyko S."/>
            <person name="Eads B.D."/>
            <person name="Frohlich T."/>
            <person name="Geiler-Samerotte K.A."/>
            <person name="Gerlach D."/>
            <person name="Hatcher P."/>
            <person name="Jogdeo S."/>
            <person name="Krijgsveld J."/>
            <person name="Kriventseva E.V."/>
            <person name="Kultz D."/>
            <person name="Laforsch C."/>
            <person name="Lindquist E."/>
            <person name="Lopez J."/>
            <person name="Manak J.R."/>
            <person name="Muller J."/>
            <person name="Pangilinan J."/>
            <person name="Patwardhan R.P."/>
            <person name="Pitluck S."/>
            <person name="Pritham E.J."/>
            <person name="Rechtsteiner A."/>
            <person name="Rho M."/>
            <person name="Rogozin I.B."/>
            <person name="Sakarya O."/>
            <person name="Salamov A."/>
            <person name="Schaack S."/>
            <person name="Shapiro H."/>
            <person name="Shiga Y."/>
            <person name="Skalitzky C."/>
            <person name="Smith Z."/>
            <person name="Souvorov A."/>
            <person name="Sung W."/>
            <person name="Tang Z."/>
            <person name="Tsuchiya D."/>
            <person name="Tu H."/>
            <person name="Vos H."/>
            <person name="Wang M."/>
            <person name="Wolf Y.I."/>
            <person name="Yamagata H."/>
            <person name="Yamada T."/>
            <person name="Ye Y."/>
            <person name="Shaw J.R."/>
            <person name="Andrews J."/>
            <person name="Crease T.J."/>
            <person name="Tang H."/>
            <person name="Lucas S.M."/>
            <person name="Robertson H.M."/>
            <person name="Bork P."/>
            <person name="Koonin E.V."/>
            <person name="Zdobnov E.M."/>
            <person name="Grigoriev I.V."/>
            <person name="Lynch M."/>
            <person name="Boore J.L."/>
        </authorList>
    </citation>
    <scope>NUCLEOTIDE SEQUENCE [LARGE SCALE GENOMIC DNA]</scope>
</reference>
<accession>E9GCZ0</accession>
<keyword evidence="3" id="KW-1185">Reference proteome</keyword>
<dbReference type="HOGENOM" id="CLU_687468_0_0_1"/>
<dbReference type="OrthoDB" id="6364474at2759"/>
<feature type="compositionally biased region" description="Polar residues" evidence="1">
    <location>
        <begin position="374"/>
        <end position="386"/>
    </location>
</feature>
<feature type="region of interest" description="Disordered" evidence="1">
    <location>
        <begin position="206"/>
        <end position="237"/>
    </location>
</feature>